<accession>A0A182FXE7</accession>
<dbReference type="Proteomes" id="UP000069272">
    <property type="component" value="Chromosome 2R"/>
</dbReference>
<reference evidence="1 2" key="1">
    <citation type="journal article" date="2017" name="G3 (Bethesda)">
        <title>The Physical Genome Mapping of Anopheles albimanus Corrected Scaffold Misassemblies and Identified Interarm Rearrangements in Genus Anopheles.</title>
        <authorList>
            <person name="Artemov G.N."/>
            <person name="Peery A.N."/>
            <person name="Jiang X."/>
            <person name="Tu Z."/>
            <person name="Stegniy V.N."/>
            <person name="Sharakhova M.V."/>
            <person name="Sharakhov I.V."/>
        </authorList>
    </citation>
    <scope>NUCLEOTIDE SEQUENCE [LARGE SCALE GENOMIC DNA]</scope>
    <source>
        <strain evidence="1 2">ALBI9_A</strain>
    </source>
</reference>
<sequence length="134" mass="15363">MSNALNKTIGVILSTLNIYRLHYYYYNVNRNSLLLPNNTQTRSDDRTSSICTYSFPRPLSLSLFLFLFPPHVAVSFLCSITKRSRISLVVLGSWGDGIVGDFLCSQGLCLRQHLKRTRVCLCVCVPFWYIVYLN</sequence>
<organism evidence="1 2">
    <name type="scientific">Anopheles albimanus</name>
    <name type="common">New world malaria mosquito</name>
    <dbReference type="NCBI Taxonomy" id="7167"/>
    <lineage>
        <taxon>Eukaryota</taxon>
        <taxon>Metazoa</taxon>
        <taxon>Ecdysozoa</taxon>
        <taxon>Arthropoda</taxon>
        <taxon>Hexapoda</taxon>
        <taxon>Insecta</taxon>
        <taxon>Pterygota</taxon>
        <taxon>Neoptera</taxon>
        <taxon>Endopterygota</taxon>
        <taxon>Diptera</taxon>
        <taxon>Nematocera</taxon>
        <taxon>Culicoidea</taxon>
        <taxon>Culicidae</taxon>
        <taxon>Anophelinae</taxon>
        <taxon>Anopheles</taxon>
    </lineage>
</organism>
<name>A0A182FXE7_ANOAL</name>
<keyword evidence="2" id="KW-1185">Reference proteome</keyword>
<dbReference type="EnsemblMetazoa" id="AALB014318-RA">
    <property type="protein sequence ID" value="AALB014318-PA"/>
    <property type="gene ID" value="AALB014318"/>
</dbReference>
<protein>
    <submittedName>
        <fullName evidence="1">Uncharacterized protein</fullName>
    </submittedName>
</protein>
<dbReference type="AlphaFoldDB" id="A0A182FXE7"/>
<evidence type="ECO:0000313" key="2">
    <source>
        <dbReference type="Proteomes" id="UP000069272"/>
    </source>
</evidence>
<reference evidence="1" key="2">
    <citation type="submission" date="2022-08" db="UniProtKB">
        <authorList>
            <consortium name="EnsemblMetazoa"/>
        </authorList>
    </citation>
    <scope>IDENTIFICATION</scope>
    <source>
        <strain evidence="1">STECLA/ALBI9_A</strain>
    </source>
</reference>
<evidence type="ECO:0000313" key="1">
    <source>
        <dbReference type="EnsemblMetazoa" id="AALB014318-PA"/>
    </source>
</evidence>
<dbReference type="VEuPathDB" id="VectorBase:AALB014318"/>
<proteinExistence type="predicted"/>